<reference evidence="2 3" key="1">
    <citation type="submission" date="2012-09" db="EMBL/GenBank/DDBJ databases">
        <title>Genome Sequence of alkane-degrading Bacterium Alcanivorax sp. 19-m-6.</title>
        <authorList>
            <person name="Lai Q."/>
            <person name="Shao Z."/>
        </authorList>
    </citation>
    <scope>NUCLEOTIDE SEQUENCE [LARGE SCALE GENOMIC DNA]</scope>
    <source>
        <strain evidence="2 3">19-m-6</strain>
    </source>
</reference>
<comment type="caution">
    <text evidence="2">The sequence shown here is derived from an EMBL/GenBank/DDBJ whole genome shotgun (WGS) entry which is preliminary data.</text>
</comment>
<dbReference type="SUPFAM" id="SSF53335">
    <property type="entry name" value="S-adenosyl-L-methionine-dependent methyltransferases"/>
    <property type="match status" value="1"/>
</dbReference>
<organism evidence="2 3">
    <name type="scientific">Alcanivorax nanhaiticus</name>
    <dbReference type="NCBI Taxonomy" id="1177154"/>
    <lineage>
        <taxon>Bacteria</taxon>
        <taxon>Pseudomonadati</taxon>
        <taxon>Pseudomonadota</taxon>
        <taxon>Gammaproteobacteria</taxon>
        <taxon>Oceanospirillales</taxon>
        <taxon>Alcanivoracaceae</taxon>
        <taxon>Alcanivorax</taxon>
    </lineage>
</organism>
<dbReference type="InterPro" id="IPR013216">
    <property type="entry name" value="Methyltransf_11"/>
</dbReference>
<feature type="domain" description="Methyltransferase type 11" evidence="1">
    <location>
        <begin position="49"/>
        <end position="144"/>
    </location>
</feature>
<accession>A0A095SG36</accession>
<dbReference type="AlphaFoldDB" id="A0A095SG36"/>
<dbReference type="Proteomes" id="UP000029444">
    <property type="component" value="Unassembled WGS sequence"/>
</dbReference>
<sequence>MTPEQLAAQLRHPHGEEGAEVAANMNASNQPIIANTYAALSLQGGDRVLEIGPGSAGHLPTLLAQVDDLDYTGLDLSEDMVKAAQAMHESQPKVRFIQGDIVEAPLPDNYFHAIVAVNVVYFWQPLAPALKAIWQHMAPGGQLCLGLRDRKSMSSLAVFQHGFLTYEGPDLLQALEAAGFVQPELKYFKEDSISVLGEIMHKTGLVVTAHKPEDQP</sequence>
<dbReference type="Gene3D" id="3.40.50.150">
    <property type="entry name" value="Vaccinia Virus protein VP39"/>
    <property type="match status" value="1"/>
</dbReference>
<evidence type="ECO:0000313" key="2">
    <source>
        <dbReference type="EMBL" id="KGD63551.1"/>
    </source>
</evidence>
<dbReference type="STRING" id="1177154.Y5S_03187"/>
<dbReference type="RefSeq" id="WP_035234469.1">
    <property type="nucleotide sequence ID" value="NZ_ARXV01000016.1"/>
</dbReference>
<dbReference type="PANTHER" id="PTHR43861:SF1">
    <property type="entry name" value="TRANS-ACONITATE 2-METHYLTRANSFERASE"/>
    <property type="match status" value="1"/>
</dbReference>
<dbReference type="PANTHER" id="PTHR43861">
    <property type="entry name" value="TRANS-ACONITATE 2-METHYLTRANSFERASE-RELATED"/>
    <property type="match status" value="1"/>
</dbReference>
<gene>
    <name evidence="2" type="ORF">Y5S_03187</name>
</gene>
<dbReference type="InterPro" id="IPR029063">
    <property type="entry name" value="SAM-dependent_MTases_sf"/>
</dbReference>
<dbReference type="OrthoDB" id="9760689at2"/>
<keyword evidence="3" id="KW-1185">Reference proteome</keyword>
<dbReference type="PATRIC" id="fig|1177154.3.peg.3229"/>
<dbReference type="GO" id="GO:0008757">
    <property type="term" value="F:S-adenosylmethionine-dependent methyltransferase activity"/>
    <property type="evidence" value="ECO:0007669"/>
    <property type="project" value="InterPro"/>
</dbReference>
<name>A0A095SG36_9GAMM</name>
<dbReference type="CDD" id="cd02440">
    <property type="entry name" value="AdoMet_MTases"/>
    <property type="match status" value="1"/>
</dbReference>
<evidence type="ECO:0000313" key="3">
    <source>
        <dbReference type="Proteomes" id="UP000029444"/>
    </source>
</evidence>
<dbReference type="eggNOG" id="COG2226">
    <property type="taxonomic scope" value="Bacteria"/>
</dbReference>
<dbReference type="Pfam" id="PF08241">
    <property type="entry name" value="Methyltransf_11"/>
    <property type="match status" value="1"/>
</dbReference>
<protein>
    <recommendedName>
        <fullName evidence="1">Methyltransferase type 11 domain-containing protein</fullName>
    </recommendedName>
</protein>
<proteinExistence type="predicted"/>
<evidence type="ECO:0000259" key="1">
    <source>
        <dbReference type="Pfam" id="PF08241"/>
    </source>
</evidence>
<dbReference type="EMBL" id="ARXV01000016">
    <property type="protein sequence ID" value="KGD63551.1"/>
    <property type="molecule type" value="Genomic_DNA"/>
</dbReference>